<keyword evidence="1" id="KW-0456">Lyase</keyword>
<keyword evidence="4" id="KW-1185">Reference proteome</keyword>
<sequence length="322" mass="35846">MSSPVIDFHAHVLEPEAVKQCAPHSVATGFGARPIAPGTPGFQLLGGMLDPEIQIRDMDQKGIGRSVISTATVIQSTWWAEAALAAELDRRANQRIADWVKHYPTRFTGTFTIPMHHMEAAMKELDYAVTKLDLRIANVSSNAGGRYLGDPKFREFWEAVVHHDLTVLIHPHGIADPRFQKFALWNGVGQPIEETMAMTSLIYEGIFETFPAVKVVIVHGGGYLPHYTRRLDRNFTMHPMSAQNIRKIPTEYLRCFYYDSCVYGNDVLKALIQRVGADRVVFGTDYPFGEDDPVGNLAAPEGIWAEAQNKIVCETPALILGL</sequence>
<name>A0A7V8NX84_9BACT</name>
<dbReference type="GO" id="GO:0016831">
    <property type="term" value="F:carboxy-lyase activity"/>
    <property type="evidence" value="ECO:0007669"/>
    <property type="project" value="InterPro"/>
</dbReference>
<dbReference type="InterPro" id="IPR032466">
    <property type="entry name" value="Metal_Hydrolase"/>
</dbReference>
<dbReference type="InterPro" id="IPR006680">
    <property type="entry name" value="Amidohydro-rel"/>
</dbReference>
<dbReference type="Gene3D" id="3.20.20.140">
    <property type="entry name" value="Metal-dependent hydrolases"/>
    <property type="match status" value="1"/>
</dbReference>
<dbReference type="GO" id="GO:0016787">
    <property type="term" value="F:hydrolase activity"/>
    <property type="evidence" value="ECO:0007669"/>
    <property type="project" value="UniProtKB-KW"/>
</dbReference>
<dbReference type="SUPFAM" id="SSF51556">
    <property type="entry name" value="Metallo-dependent hydrolases"/>
    <property type="match status" value="1"/>
</dbReference>
<evidence type="ECO:0000256" key="1">
    <source>
        <dbReference type="ARBA" id="ARBA00023239"/>
    </source>
</evidence>
<evidence type="ECO:0000259" key="2">
    <source>
        <dbReference type="Pfam" id="PF04909"/>
    </source>
</evidence>
<dbReference type="AlphaFoldDB" id="A0A7V8NX84"/>
<dbReference type="GO" id="GO:0005737">
    <property type="term" value="C:cytoplasm"/>
    <property type="evidence" value="ECO:0007669"/>
    <property type="project" value="TreeGrafter"/>
</dbReference>
<feature type="domain" description="Amidohydrolase-related" evidence="2">
    <location>
        <begin position="6"/>
        <end position="290"/>
    </location>
</feature>
<dbReference type="InterPro" id="IPR032465">
    <property type="entry name" value="ACMSD"/>
</dbReference>
<dbReference type="PANTHER" id="PTHR21240">
    <property type="entry name" value="2-AMINO-3-CARBOXYLMUCONATE-6-SEMIALDEHYDE DECARBOXYLASE"/>
    <property type="match status" value="1"/>
</dbReference>
<reference evidence="3" key="1">
    <citation type="submission" date="2020-06" db="EMBL/GenBank/DDBJ databases">
        <title>Legume-microbial interactions unlock mineral nutrients during tropical forest succession.</title>
        <authorList>
            <person name="Epihov D.Z."/>
        </authorList>
    </citation>
    <scope>NUCLEOTIDE SEQUENCE [LARGE SCALE GENOMIC DNA]</scope>
    <source>
        <strain evidence="3">Pan2503</strain>
    </source>
</reference>
<protein>
    <submittedName>
        <fullName evidence="3">Amidohydrolase</fullName>
    </submittedName>
</protein>
<evidence type="ECO:0000313" key="3">
    <source>
        <dbReference type="EMBL" id="MBA0088870.1"/>
    </source>
</evidence>
<gene>
    <name evidence="3" type="ORF">HRJ53_28110</name>
</gene>
<dbReference type="GO" id="GO:0019748">
    <property type="term" value="P:secondary metabolic process"/>
    <property type="evidence" value="ECO:0007669"/>
    <property type="project" value="TreeGrafter"/>
</dbReference>
<dbReference type="Pfam" id="PF04909">
    <property type="entry name" value="Amidohydro_2"/>
    <property type="match status" value="1"/>
</dbReference>
<evidence type="ECO:0000313" key="4">
    <source>
        <dbReference type="Proteomes" id="UP000567293"/>
    </source>
</evidence>
<proteinExistence type="predicted"/>
<organism evidence="3 4">
    <name type="scientific">Candidatus Acidiferrum panamense</name>
    <dbReference type="NCBI Taxonomy" id="2741543"/>
    <lineage>
        <taxon>Bacteria</taxon>
        <taxon>Pseudomonadati</taxon>
        <taxon>Acidobacteriota</taxon>
        <taxon>Terriglobia</taxon>
        <taxon>Candidatus Acidiferrales</taxon>
        <taxon>Candidatus Acidiferrum</taxon>
    </lineage>
</organism>
<dbReference type="EMBL" id="JACDQQ010002724">
    <property type="protein sequence ID" value="MBA0088870.1"/>
    <property type="molecule type" value="Genomic_DNA"/>
</dbReference>
<accession>A0A7V8NX84</accession>
<dbReference type="PANTHER" id="PTHR21240:SF28">
    <property type="entry name" value="ISO-OROTATE DECARBOXYLASE (EUROFUNG)"/>
    <property type="match status" value="1"/>
</dbReference>
<comment type="caution">
    <text evidence="3">The sequence shown here is derived from an EMBL/GenBank/DDBJ whole genome shotgun (WGS) entry which is preliminary data.</text>
</comment>
<dbReference type="Proteomes" id="UP000567293">
    <property type="component" value="Unassembled WGS sequence"/>
</dbReference>